<name>I3TU14_TISMK</name>
<keyword evidence="1" id="KW-0614">Plasmid</keyword>
<dbReference type="RefSeq" id="WP_014753005.1">
    <property type="nucleotide sequence ID" value="NC_017966.1"/>
</dbReference>
<dbReference type="EMBL" id="CP003238">
    <property type="protein sequence ID" value="AFK56252.1"/>
    <property type="molecule type" value="Genomic_DNA"/>
</dbReference>
<geneLocation type="plasmid" evidence="1 2">
    <name>pTM2</name>
</geneLocation>
<accession>I3TU14</accession>
<dbReference type="KEGG" id="tmo:TMO_b0244"/>
<evidence type="ECO:0000313" key="2">
    <source>
        <dbReference type="Proteomes" id="UP000005258"/>
    </source>
</evidence>
<sequence length="82" mass="9029">MVNLGAISPEAMKIAGECLRAAVEGPFFPDWEFQTLIGVERNVAKILLDAWPKQSLNDIEFYCAVIASMSNLLGYPHGCDEI</sequence>
<dbReference type="HOGENOM" id="CLU_2557251_0_0_5"/>
<proteinExistence type="predicted"/>
<organism evidence="1 2">
    <name type="scientific">Tistrella mobilis (strain KA081020-065)</name>
    <dbReference type="NCBI Taxonomy" id="1110502"/>
    <lineage>
        <taxon>Bacteria</taxon>
        <taxon>Pseudomonadati</taxon>
        <taxon>Pseudomonadota</taxon>
        <taxon>Alphaproteobacteria</taxon>
        <taxon>Geminicoccales</taxon>
        <taxon>Geminicoccaceae</taxon>
        <taxon>Tistrella</taxon>
    </lineage>
</organism>
<evidence type="ECO:0000313" key="1">
    <source>
        <dbReference type="EMBL" id="AFK56252.1"/>
    </source>
</evidence>
<dbReference type="Proteomes" id="UP000005258">
    <property type="component" value="Plasmid pTM2"/>
</dbReference>
<protein>
    <submittedName>
        <fullName evidence="1">Uncharacterized protein</fullName>
    </submittedName>
</protein>
<reference evidence="1 2" key="1">
    <citation type="journal article" date="2012" name="J. Am. Chem. Soc.">
        <title>Bacterial biosynthesis and maturation of the didemnin anti-cancer agents.</title>
        <authorList>
            <person name="Xu Y."/>
            <person name="Kersten R.D."/>
            <person name="Nam S.J."/>
            <person name="Lu L."/>
            <person name="Al-Suwailem A.M."/>
            <person name="Zheng H."/>
            <person name="Fenical W."/>
            <person name="Dorrestein P.C."/>
            <person name="Moore B.S."/>
            <person name="Qian P.Y."/>
        </authorList>
    </citation>
    <scope>NUCLEOTIDE SEQUENCE [LARGE SCALE GENOMIC DNA]</scope>
    <source>
        <strain evidence="1 2">KA081020-065</strain>
    </source>
</reference>
<keyword evidence="2" id="KW-1185">Reference proteome</keyword>
<dbReference type="AlphaFoldDB" id="I3TU14"/>
<gene>
    <name evidence="1" type="ordered locus">TMO_b0244</name>
</gene>